<dbReference type="InterPro" id="IPR051455">
    <property type="entry name" value="Bact_solute-bind_prot3"/>
</dbReference>
<dbReference type="Proteomes" id="UP000078486">
    <property type="component" value="Unassembled WGS sequence"/>
</dbReference>
<keyword evidence="6" id="KW-1185">Reference proteome</keyword>
<evidence type="ECO:0000313" key="5">
    <source>
        <dbReference type="EMBL" id="OAM91411.1"/>
    </source>
</evidence>
<dbReference type="OrthoDB" id="9774451at2"/>
<keyword evidence="3" id="KW-0732">Signal</keyword>
<evidence type="ECO:0000259" key="4">
    <source>
        <dbReference type="SMART" id="SM00062"/>
    </source>
</evidence>
<dbReference type="SUPFAM" id="SSF53850">
    <property type="entry name" value="Periplasmic binding protein-like II"/>
    <property type="match status" value="1"/>
</dbReference>
<gene>
    <name evidence="5" type="ORF">AW736_03365</name>
</gene>
<dbReference type="Gene3D" id="3.40.190.10">
    <property type="entry name" value="Periplasmic binding protein-like II"/>
    <property type="match status" value="2"/>
</dbReference>
<dbReference type="STRING" id="1184151.AW736_03365"/>
<accession>A0A178INY3</accession>
<dbReference type="PANTHER" id="PTHR30085:SF6">
    <property type="entry name" value="ABC TRANSPORTER GLUTAMINE-BINDING PROTEIN GLNH"/>
    <property type="match status" value="1"/>
</dbReference>
<sequence length="285" mass="31218">MRHPKPLLSFLAAAVLFGFGLLSIVHVGCSRRDDADGLAKIKNRGKVIVGVFGDKPPFGYIDRQGRNTGYDVALARRIAGDLLGDENKIEFVALEAANRVAFLQSNKVDIILANFTRTPERAEKVDFAKPYMKVALGIVVPEASPLDALDGLKNGKTLIVNKGTTAEAWFTKNHPGIKLLKFDQNTEAFQALKDGRGDALAHDNTLLFAWAHENKGFKVIESNLGNADVIAPAVKKGDTVLRAWIDAEIEKLAAEHFFLNAFHTELRPFFGDSVKNPDDVIIEGK</sequence>
<dbReference type="GO" id="GO:0005576">
    <property type="term" value="C:extracellular region"/>
    <property type="evidence" value="ECO:0007669"/>
    <property type="project" value="TreeGrafter"/>
</dbReference>
<dbReference type="RefSeq" id="WP_068768850.1">
    <property type="nucleotide sequence ID" value="NZ_CP109796.1"/>
</dbReference>
<comment type="similarity">
    <text evidence="1">Belongs to the bacterial solute-binding protein 3 family.</text>
</comment>
<dbReference type="InterPro" id="IPR001638">
    <property type="entry name" value="Solute-binding_3/MltF_N"/>
</dbReference>
<dbReference type="Pfam" id="PF00497">
    <property type="entry name" value="SBP_bac_3"/>
    <property type="match status" value="1"/>
</dbReference>
<proteinExistence type="inferred from homology"/>
<dbReference type="SMART" id="SM00062">
    <property type="entry name" value="PBPb"/>
    <property type="match status" value="1"/>
</dbReference>
<name>A0A178INY3_9BACT</name>
<evidence type="ECO:0000256" key="3">
    <source>
        <dbReference type="ARBA" id="ARBA00022729"/>
    </source>
</evidence>
<evidence type="ECO:0000256" key="1">
    <source>
        <dbReference type="ARBA" id="ARBA00010333"/>
    </source>
</evidence>
<dbReference type="AlphaFoldDB" id="A0A178INY3"/>
<protein>
    <submittedName>
        <fullName evidence="5">ABC transporter substrate-binding protein</fullName>
    </submittedName>
</protein>
<comment type="caution">
    <text evidence="5">The sequence shown here is derived from an EMBL/GenBank/DDBJ whole genome shotgun (WGS) entry which is preliminary data.</text>
</comment>
<evidence type="ECO:0000256" key="2">
    <source>
        <dbReference type="ARBA" id="ARBA00022448"/>
    </source>
</evidence>
<dbReference type="GO" id="GO:0006865">
    <property type="term" value="P:amino acid transport"/>
    <property type="evidence" value="ECO:0007669"/>
    <property type="project" value="TreeGrafter"/>
</dbReference>
<keyword evidence="2" id="KW-0813">Transport</keyword>
<dbReference type="EMBL" id="LRRQ01000028">
    <property type="protein sequence ID" value="OAM91411.1"/>
    <property type="molecule type" value="Genomic_DNA"/>
</dbReference>
<reference evidence="5 6" key="1">
    <citation type="submission" date="2016-01" db="EMBL/GenBank/DDBJ databases">
        <title>High potential of lignocellulose degradation of a new Verrucomicrobia species.</title>
        <authorList>
            <person name="Wang Y."/>
            <person name="Shi Y."/>
            <person name="Qiu Z."/>
            <person name="Liu S."/>
            <person name="Yang H."/>
        </authorList>
    </citation>
    <scope>NUCLEOTIDE SEQUENCE [LARGE SCALE GENOMIC DNA]</scope>
    <source>
        <strain evidence="5 6">TSB47</strain>
    </source>
</reference>
<evidence type="ECO:0000313" key="6">
    <source>
        <dbReference type="Proteomes" id="UP000078486"/>
    </source>
</evidence>
<organism evidence="5 6">
    <name type="scientific">Termitidicoccus mucosus</name>
    <dbReference type="NCBI Taxonomy" id="1184151"/>
    <lineage>
        <taxon>Bacteria</taxon>
        <taxon>Pseudomonadati</taxon>
        <taxon>Verrucomicrobiota</taxon>
        <taxon>Opitutia</taxon>
        <taxon>Opitutales</taxon>
        <taxon>Opitutaceae</taxon>
        <taxon>Termitidicoccus</taxon>
    </lineage>
</organism>
<dbReference type="CDD" id="cd13694">
    <property type="entry name" value="PBP2_Cysteine"/>
    <property type="match status" value="1"/>
</dbReference>
<dbReference type="PANTHER" id="PTHR30085">
    <property type="entry name" value="AMINO ACID ABC TRANSPORTER PERMEASE"/>
    <property type="match status" value="1"/>
</dbReference>
<dbReference type="GO" id="GO:0030288">
    <property type="term" value="C:outer membrane-bounded periplasmic space"/>
    <property type="evidence" value="ECO:0007669"/>
    <property type="project" value="TreeGrafter"/>
</dbReference>
<feature type="domain" description="Solute-binding protein family 3/N-terminal" evidence="4">
    <location>
        <begin position="46"/>
        <end position="261"/>
    </location>
</feature>